<sequence>VRSEPPQVFLATDVDVLHRVLAAELVARTPVDAIADSDMESVRKALLDERWGDAVLAWIDLMGVEVDVYTHLHVYTADDLPADLIGAQIQFAPLFRDS</sequence>
<name>A0A381QHY1_9ZZZZ</name>
<evidence type="ECO:0000313" key="1">
    <source>
        <dbReference type="EMBL" id="SUZ78936.1"/>
    </source>
</evidence>
<accession>A0A381QHY1</accession>
<dbReference type="EMBL" id="UINC01001372">
    <property type="protein sequence ID" value="SUZ78936.1"/>
    <property type="molecule type" value="Genomic_DNA"/>
</dbReference>
<organism evidence="1">
    <name type="scientific">marine metagenome</name>
    <dbReference type="NCBI Taxonomy" id="408172"/>
    <lineage>
        <taxon>unclassified sequences</taxon>
        <taxon>metagenomes</taxon>
        <taxon>ecological metagenomes</taxon>
    </lineage>
</organism>
<proteinExistence type="predicted"/>
<reference evidence="1" key="1">
    <citation type="submission" date="2018-05" db="EMBL/GenBank/DDBJ databases">
        <authorList>
            <person name="Lanie J.A."/>
            <person name="Ng W.-L."/>
            <person name="Kazmierczak K.M."/>
            <person name="Andrzejewski T.M."/>
            <person name="Davidsen T.M."/>
            <person name="Wayne K.J."/>
            <person name="Tettelin H."/>
            <person name="Glass J.I."/>
            <person name="Rusch D."/>
            <person name="Podicherti R."/>
            <person name="Tsui H.-C.T."/>
            <person name="Winkler M.E."/>
        </authorList>
    </citation>
    <scope>NUCLEOTIDE SEQUENCE</scope>
</reference>
<dbReference type="AlphaFoldDB" id="A0A381QHY1"/>
<feature type="non-terminal residue" evidence="1">
    <location>
        <position position="1"/>
    </location>
</feature>
<gene>
    <name evidence="1" type="ORF">METZ01_LOCUS31790</name>
</gene>
<protein>
    <submittedName>
        <fullName evidence="1">Uncharacterized protein</fullName>
    </submittedName>
</protein>